<evidence type="ECO:0000256" key="4">
    <source>
        <dbReference type="ARBA" id="ARBA00023163"/>
    </source>
</evidence>
<evidence type="ECO:0000313" key="10">
    <source>
        <dbReference type="Proteomes" id="UP001157418"/>
    </source>
</evidence>
<keyword evidence="3" id="KW-0238">DNA-binding</keyword>
<evidence type="ECO:0000256" key="6">
    <source>
        <dbReference type="SAM" id="Coils"/>
    </source>
</evidence>
<dbReference type="InterPro" id="IPR046347">
    <property type="entry name" value="bZIP_sf"/>
</dbReference>
<reference evidence="9 10" key="1">
    <citation type="submission" date="2022-01" db="EMBL/GenBank/DDBJ databases">
        <authorList>
            <person name="Xiong W."/>
            <person name="Schranz E."/>
        </authorList>
    </citation>
    <scope>NUCLEOTIDE SEQUENCE [LARGE SCALE GENOMIC DNA]</scope>
</reference>
<gene>
    <name evidence="9" type="ORF">LVIROSA_LOCUS29433</name>
</gene>
<dbReference type="SUPFAM" id="SSF57959">
    <property type="entry name" value="Leucine zipper domain"/>
    <property type="match status" value="1"/>
</dbReference>
<protein>
    <recommendedName>
        <fullName evidence="8">BZIP domain-containing protein</fullName>
    </recommendedName>
</protein>
<dbReference type="PANTHER" id="PTHR45764">
    <property type="entry name" value="BZIP TRANSCRIPTION FACTOR 44"/>
    <property type="match status" value="1"/>
</dbReference>
<sequence length="107" mass="12759">MSSSELNPIESQLTNNTTTAEIHEIPSLPRSESNVSTNAGSEFREEQRILRMISNRELARRSRQRKMRHLEELREELNRLRLENQHLKNRLTWLVYQCRIQGHSKHI</sequence>
<feature type="domain" description="BZIP" evidence="8">
    <location>
        <begin position="45"/>
        <end position="94"/>
    </location>
</feature>
<feature type="compositionally biased region" description="Polar residues" evidence="7">
    <location>
        <begin position="30"/>
        <end position="40"/>
    </location>
</feature>
<keyword evidence="10" id="KW-1185">Reference proteome</keyword>
<feature type="region of interest" description="Disordered" evidence="7">
    <location>
        <begin position="1"/>
        <end position="43"/>
    </location>
</feature>
<dbReference type="GO" id="GO:0005634">
    <property type="term" value="C:nucleus"/>
    <property type="evidence" value="ECO:0007669"/>
    <property type="project" value="UniProtKB-SubCell"/>
</dbReference>
<dbReference type="GO" id="GO:0046982">
    <property type="term" value="F:protein heterodimerization activity"/>
    <property type="evidence" value="ECO:0007669"/>
    <property type="project" value="UniProtKB-ARBA"/>
</dbReference>
<organism evidence="9 10">
    <name type="scientific">Lactuca virosa</name>
    <dbReference type="NCBI Taxonomy" id="75947"/>
    <lineage>
        <taxon>Eukaryota</taxon>
        <taxon>Viridiplantae</taxon>
        <taxon>Streptophyta</taxon>
        <taxon>Embryophyta</taxon>
        <taxon>Tracheophyta</taxon>
        <taxon>Spermatophyta</taxon>
        <taxon>Magnoliopsida</taxon>
        <taxon>eudicotyledons</taxon>
        <taxon>Gunneridae</taxon>
        <taxon>Pentapetalae</taxon>
        <taxon>asterids</taxon>
        <taxon>campanulids</taxon>
        <taxon>Asterales</taxon>
        <taxon>Asteraceae</taxon>
        <taxon>Cichorioideae</taxon>
        <taxon>Cichorieae</taxon>
        <taxon>Lactucinae</taxon>
        <taxon>Lactuca</taxon>
    </lineage>
</organism>
<keyword evidence="4" id="KW-0804">Transcription</keyword>
<dbReference type="GO" id="GO:0003700">
    <property type="term" value="F:DNA-binding transcription factor activity"/>
    <property type="evidence" value="ECO:0007669"/>
    <property type="project" value="InterPro"/>
</dbReference>
<dbReference type="CDD" id="cd14702">
    <property type="entry name" value="bZIP_plant_GBF1"/>
    <property type="match status" value="1"/>
</dbReference>
<dbReference type="FunFam" id="1.20.5.170:FF:000020">
    <property type="entry name" value="BZIP transcription factor"/>
    <property type="match status" value="1"/>
</dbReference>
<evidence type="ECO:0000313" key="9">
    <source>
        <dbReference type="EMBL" id="CAH1443526.1"/>
    </source>
</evidence>
<dbReference type="PROSITE" id="PS50217">
    <property type="entry name" value="BZIP"/>
    <property type="match status" value="1"/>
</dbReference>
<keyword evidence="5" id="KW-0539">Nucleus</keyword>
<feature type="coiled-coil region" evidence="6">
    <location>
        <begin position="56"/>
        <end position="90"/>
    </location>
</feature>
<keyword evidence="6" id="KW-0175">Coiled coil</keyword>
<dbReference type="Proteomes" id="UP001157418">
    <property type="component" value="Unassembled WGS sequence"/>
</dbReference>
<comment type="subcellular location">
    <subcellularLocation>
        <location evidence="1">Nucleus</location>
    </subcellularLocation>
</comment>
<dbReference type="EMBL" id="CAKMRJ010005482">
    <property type="protein sequence ID" value="CAH1443526.1"/>
    <property type="molecule type" value="Genomic_DNA"/>
</dbReference>
<keyword evidence="2" id="KW-0805">Transcription regulation</keyword>
<dbReference type="PANTHER" id="PTHR45764:SF21">
    <property type="entry name" value="OS03G0770000 PROTEIN"/>
    <property type="match status" value="1"/>
</dbReference>
<dbReference type="AlphaFoldDB" id="A0AAU9P0N4"/>
<dbReference type="SMART" id="SM00338">
    <property type="entry name" value="BRLZ"/>
    <property type="match status" value="1"/>
</dbReference>
<dbReference type="InterPro" id="IPR045314">
    <property type="entry name" value="bZIP_plant_GBF1"/>
</dbReference>
<accession>A0AAU9P0N4</accession>
<feature type="compositionally biased region" description="Polar residues" evidence="7">
    <location>
        <begin position="1"/>
        <end position="20"/>
    </location>
</feature>
<dbReference type="InterPro" id="IPR004827">
    <property type="entry name" value="bZIP"/>
</dbReference>
<comment type="caution">
    <text evidence="9">The sequence shown here is derived from an EMBL/GenBank/DDBJ whole genome shotgun (WGS) entry which is preliminary data.</text>
</comment>
<evidence type="ECO:0000256" key="1">
    <source>
        <dbReference type="ARBA" id="ARBA00004123"/>
    </source>
</evidence>
<dbReference type="GO" id="GO:0000976">
    <property type="term" value="F:transcription cis-regulatory region binding"/>
    <property type="evidence" value="ECO:0007669"/>
    <property type="project" value="TreeGrafter"/>
</dbReference>
<evidence type="ECO:0000259" key="8">
    <source>
        <dbReference type="PROSITE" id="PS50217"/>
    </source>
</evidence>
<evidence type="ECO:0000256" key="2">
    <source>
        <dbReference type="ARBA" id="ARBA00023015"/>
    </source>
</evidence>
<dbReference type="Gene3D" id="1.20.5.170">
    <property type="match status" value="1"/>
</dbReference>
<dbReference type="Pfam" id="PF00170">
    <property type="entry name" value="bZIP_1"/>
    <property type="match status" value="1"/>
</dbReference>
<proteinExistence type="predicted"/>
<evidence type="ECO:0000256" key="5">
    <source>
        <dbReference type="ARBA" id="ARBA00023242"/>
    </source>
</evidence>
<dbReference type="GO" id="GO:0045893">
    <property type="term" value="P:positive regulation of DNA-templated transcription"/>
    <property type="evidence" value="ECO:0007669"/>
    <property type="project" value="TreeGrafter"/>
</dbReference>
<evidence type="ECO:0000256" key="7">
    <source>
        <dbReference type="SAM" id="MobiDB-lite"/>
    </source>
</evidence>
<name>A0AAU9P0N4_9ASTR</name>
<evidence type="ECO:0000256" key="3">
    <source>
        <dbReference type="ARBA" id="ARBA00023125"/>
    </source>
</evidence>